<dbReference type="Proteomes" id="UP000187455">
    <property type="component" value="Unassembled WGS sequence"/>
</dbReference>
<gene>
    <name evidence="1" type="ORF">AYI68_g2465</name>
</gene>
<accession>A0A1R0H2L0</accession>
<organism evidence="1 2">
    <name type="scientific">Smittium mucronatum</name>
    <dbReference type="NCBI Taxonomy" id="133383"/>
    <lineage>
        <taxon>Eukaryota</taxon>
        <taxon>Fungi</taxon>
        <taxon>Fungi incertae sedis</taxon>
        <taxon>Zoopagomycota</taxon>
        <taxon>Kickxellomycotina</taxon>
        <taxon>Harpellomycetes</taxon>
        <taxon>Harpellales</taxon>
        <taxon>Legeriomycetaceae</taxon>
        <taxon>Smittium</taxon>
    </lineage>
</organism>
<reference evidence="1 2" key="1">
    <citation type="journal article" date="2016" name="Mol. Biol. Evol.">
        <title>Genome-Wide Survey of Gut Fungi (Harpellales) Reveals the First Horizontally Transferred Ubiquitin Gene from a Mosquito Host.</title>
        <authorList>
            <person name="Wang Y."/>
            <person name="White M.M."/>
            <person name="Kvist S."/>
            <person name="Moncalvo J.M."/>
        </authorList>
    </citation>
    <scope>NUCLEOTIDE SEQUENCE [LARGE SCALE GENOMIC DNA]</scope>
    <source>
        <strain evidence="1 2">ALG-7-W6</strain>
    </source>
</reference>
<name>A0A1R0H2L0_9FUNG</name>
<evidence type="ECO:0000313" key="1">
    <source>
        <dbReference type="EMBL" id="OLY83389.1"/>
    </source>
</evidence>
<protein>
    <submittedName>
        <fullName evidence="1">Uncharacterized protein</fullName>
    </submittedName>
</protein>
<sequence>MRNDGFKRYPLIPVHTKNKKASILKDQCILKVETDLVTTGTSISAPELPPEVTMPIANPLCFSNHNAGADSDILTINDEPRPNIIPWVSTNCHIWVLNEASISPVVAITVPVKLAFLIPIIFTNGPAISPPQRVHVTVIVDIHAILSAGSLTNRTFK</sequence>
<dbReference type="AlphaFoldDB" id="A0A1R0H2L0"/>
<proteinExistence type="predicted"/>
<comment type="caution">
    <text evidence="1">The sequence shown here is derived from an EMBL/GenBank/DDBJ whole genome shotgun (WGS) entry which is preliminary data.</text>
</comment>
<keyword evidence="2" id="KW-1185">Reference proteome</keyword>
<dbReference type="OrthoDB" id="10426669at2759"/>
<evidence type="ECO:0000313" key="2">
    <source>
        <dbReference type="Proteomes" id="UP000187455"/>
    </source>
</evidence>
<dbReference type="EMBL" id="LSSL01000926">
    <property type="protein sequence ID" value="OLY83389.1"/>
    <property type="molecule type" value="Genomic_DNA"/>
</dbReference>